<dbReference type="Proteomes" id="UP000007266">
    <property type="component" value="Linkage group 4"/>
</dbReference>
<dbReference type="KEGG" id="tca:661835"/>
<proteinExistence type="predicted"/>
<reference evidence="1 2" key="1">
    <citation type="journal article" date="2008" name="Nature">
        <title>The genome of the model beetle and pest Tribolium castaneum.</title>
        <authorList>
            <consortium name="Tribolium Genome Sequencing Consortium"/>
            <person name="Richards S."/>
            <person name="Gibbs R.A."/>
            <person name="Weinstock G.M."/>
            <person name="Brown S.J."/>
            <person name="Denell R."/>
            <person name="Beeman R.W."/>
            <person name="Gibbs R."/>
            <person name="Beeman R.W."/>
            <person name="Brown S.J."/>
            <person name="Bucher G."/>
            <person name="Friedrich M."/>
            <person name="Grimmelikhuijzen C.J."/>
            <person name="Klingler M."/>
            <person name="Lorenzen M."/>
            <person name="Richards S."/>
            <person name="Roth S."/>
            <person name="Schroder R."/>
            <person name="Tautz D."/>
            <person name="Zdobnov E.M."/>
            <person name="Muzny D."/>
            <person name="Gibbs R.A."/>
            <person name="Weinstock G.M."/>
            <person name="Attaway T."/>
            <person name="Bell S."/>
            <person name="Buhay C.J."/>
            <person name="Chandrabose M.N."/>
            <person name="Chavez D."/>
            <person name="Clerk-Blankenburg K.P."/>
            <person name="Cree A."/>
            <person name="Dao M."/>
            <person name="Davis C."/>
            <person name="Chacko J."/>
            <person name="Dinh H."/>
            <person name="Dugan-Rocha S."/>
            <person name="Fowler G."/>
            <person name="Garner T.T."/>
            <person name="Garnes J."/>
            <person name="Gnirke A."/>
            <person name="Hawes A."/>
            <person name="Hernandez J."/>
            <person name="Hines S."/>
            <person name="Holder M."/>
            <person name="Hume J."/>
            <person name="Jhangiani S.N."/>
            <person name="Joshi V."/>
            <person name="Khan Z.M."/>
            <person name="Jackson L."/>
            <person name="Kovar C."/>
            <person name="Kowis A."/>
            <person name="Lee S."/>
            <person name="Lewis L.R."/>
            <person name="Margolis J."/>
            <person name="Morgan M."/>
            <person name="Nazareth L.V."/>
            <person name="Nguyen N."/>
            <person name="Okwuonu G."/>
            <person name="Parker D."/>
            <person name="Richards S."/>
            <person name="Ruiz S.J."/>
            <person name="Santibanez J."/>
            <person name="Savard J."/>
            <person name="Scherer S.E."/>
            <person name="Schneider B."/>
            <person name="Sodergren E."/>
            <person name="Tautz D."/>
            <person name="Vattahil S."/>
            <person name="Villasana D."/>
            <person name="White C.S."/>
            <person name="Wright R."/>
            <person name="Park Y."/>
            <person name="Beeman R.W."/>
            <person name="Lord J."/>
            <person name="Oppert B."/>
            <person name="Lorenzen M."/>
            <person name="Brown S."/>
            <person name="Wang L."/>
            <person name="Savard J."/>
            <person name="Tautz D."/>
            <person name="Richards S."/>
            <person name="Weinstock G."/>
            <person name="Gibbs R.A."/>
            <person name="Liu Y."/>
            <person name="Worley K."/>
            <person name="Weinstock G."/>
            <person name="Elsik C.G."/>
            <person name="Reese J.T."/>
            <person name="Elhaik E."/>
            <person name="Landan G."/>
            <person name="Graur D."/>
            <person name="Arensburger P."/>
            <person name="Atkinson P."/>
            <person name="Beeman R.W."/>
            <person name="Beidler J."/>
            <person name="Brown S.J."/>
            <person name="Demuth J.P."/>
            <person name="Drury D.W."/>
            <person name="Du Y.Z."/>
            <person name="Fujiwara H."/>
            <person name="Lorenzen M."/>
            <person name="Maselli V."/>
            <person name="Osanai M."/>
            <person name="Park Y."/>
            <person name="Robertson H.M."/>
            <person name="Tu Z."/>
            <person name="Wang J.J."/>
            <person name="Wang S."/>
            <person name="Richards S."/>
            <person name="Song H."/>
            <person name="Zhang L."/>
            <person name="Sodergren E."/>
            <person name="Werner D."/>
            <person name="Stanke M."/>
            <person name="Morgenstern B."/>
            <person name="Solovyev V."/>
            <person name="Kosarev P."/>
            <person name="Brown G."/>
            <person name="Chen H.C."/>
            <person name="Ermolaeva O."/>
            <person name="Hlavina W."/>
            <person name="Kapustin Y."/>
            <person name="Kiryutin B."/>
            <person name="Kitts P."/>
            <person name="Maglott D."/>
            <person name="Pruitt K."/>
            <person name="Sapojnikov V."/>
            <person name="Souvorov A."/>
            <person name="Mackey A.J."/>
            <person name="Waterhouse R.M."/>
            <person name="Wyder S."/>
            <person name="Zdobnov E.M."/>
            <person name="Zdobnov E.M."/>
            <person name="Wyder S."/>
            <person name="Kriventseva E.V."/>
            <person name="Kadowaki T."/>
            <person name="Bork P."/>
            <person name="Aranda M."/>
            <person name="Bao R."/>
            <person name="Beermann A."/>
            <person name="Berns N."/>
            <person name="Bolognesi R."/>
            <person name="Bonneton F."/>
            <person name="Bopp D."/>
            <person name="Brown S.J."/>
            <person name="Bucher G."/>
            <person name="Butts T."/>
            <person name="Chaumot A."/>
            <person name="Denell R.E."/>
            <person name="Ferrier D.E."/>
            <person name="Friedrich M."/>
            <person name="Gordon C.M."/>
            <person name="Jindra M."/>
            <person name="Klingler M."/>
            <person name="Lan Q."/>
            <person name="Lattorff H.M."/>
            <person name="Laudet V."/>
            <person name="von Levetsow C."/>
            <person name="Liu Z."/>
            <person name="Lutz R."/>
            <person name="Lynch J.A."/>
            <person name="da Fonseca R.N."/>
            <person name="Posnien N."/>
            <person name="Reuter R."/>
            <person name="Roth S."/>
            <person name="Savard J."/>
            <person name="Schinko J.B."/>
            <person name="Schmitt C."/>
            <person name="Schoppmeier M."/>
            <person name="Schroder R."/>
            <person name="Shippy T.D."/>
            <person name="Simonnet F."/>
            <person name="Marques-Souza H."/>
            <person name="Tautz D."/>
            <person name="Tomoyasu Y."/>
            <person name="Trauner J."/>
            <person name="Van der Zee M."/>
            <person name="Vervoort M."/>
            <person name="Wittkopp N."/>
            <person name="Wimmer E.A."/>
            <person name="Yang X."/>
            <person name="Jones A.K."/>
            <person name="Sattelle D.B."/>
            <person name="Ebert P.R."/>
            <person name="Nelson D."/>
            <person name="Scott J.G."/>
            <person name="Beeman R.W."/>
            <person name="Muthukrishnan S."/>
            <person name="Kramer K.J."/>
            <person name="Arakane Y."/>
            <person name="Beeman R.W."/>
            <person name="Zhu Q."/>
            <person name="Hogenkamp D."/>
            <person name="Dixit R."/>
            <person name="Oppert B."/>
            <person name="Jiang H."/>
            <person name="Zou Z."/>
            <person name="Marshall J."/>
            <person name="Elpidina E."/>
            <person name="Vinokurov K."/>
            <person name="Oppert C."/>
            <person name="Zou Z."/>
            <person name="Evans J."/>
            <person name="Lu Z."/>
            <person name="Zhao P."/>
            <person name="Sumathipala N."/>
            <person name="Altincicek B."/>
            <person name="Vilcinskas A."/>
            <person name="Williams M."/>
            <person name="Hultmark D."/>
            <person name="Hetru C."/>
            <person name="Jiang H."/>
            <person name="Grimmelikhuijzen C.J."/>
            <person name="Hauser F."/>
            <person name="Cazzamali G."/>
            <person name="Williamson M."/>
            <person name="Park Y."/>
            <person name="Li B."/>
            <person name="Tanaka Y."/>
            <person name="Predel R."/>
            <person name="Neupert S."/>
            <person name="Schachtner J."/>
            <person name="Verleyen P."/>
            <person name="Raible F."/>
            <person name="Bork P."/>
            <person name="Friedrich M."/>
            <person name="Walden K.K."/>
            <person name="Robertson H.M."/>
            <person name="Angeli S."/>
            <person name="Foret S."/>
            <person name="Bucher G."/>
            <person name="Schuetz S."/>
            <person name="Maleszka R."/>
            <person name="Wimmer E.A."/>
            <person name="Beeman R.W."/>
            <person name="Lorenzen M."/>
            <person name="Tomoyasu Y."/>
            <person name="Miller S.C."/>
            <person name="Grossmann D."/>
            <person name="Bucher G."/>
        </authorList>
    </citation>
    <scope>NUCLEOTIDE SEQUENCE [LARGE SCALE GENOMIC DNA]</scope>
    <source>
        <strain evidence="1 2">Georgia GA2</strain>
    </source>
</reference>
<dbReference type="EMBL" id="KQ971338">
    <property type="protein sequence ID" value="EFA02070.2"/>
    <property type="molecule type" value="Genomic_DNA"/>
</dbReference>
<sequence length="121" mass="14399">MRDNFNMLPIVQDNMNYIPRSLTNLSSNGYYGYQPPLLEKMKEEKPCFMEVQQFENPSSKNRKRAWDFGTTTDLLEFKKRRQNECSPFVYQQQSTNRTDANLRKPTHNIPDMPRCIMGHFI</sequence>
<evidence type="ECO:0000313" key="2">
    <source>
        <dbReference type="Proteomes" id="UP000007266"/>
    </source>
</evidence>
<dbReference type="OrthoDB" id="6727025at2759"/>
<dbReference type="InParanoid" id="D2A1X3"/>
<gene>
    <name evidence="1" type="primary">AUGUSTUS-3.0.2_07704</name>
    <name evidence="1" type="ORF">TcasGA2_TC007704</name>
</gene>
<name>D2A1X3_TRICA</name>
<keyword evidence="2" id="KW-1185">Reference proteome</keyword>
<accession>D2A1X3</accession>
<evidence type="ECO:0000313" key="1">
    <source>
        <dbReference type="EMBL" id="EFA02070.2"/>
    </source>
</evidence>
<protein>
    <submittedName>
        <fullName evidence="1">Uncharacterized protein</fullName>
    </submittedName>
</protein>
<dbReference type="AlphaFoldDB" id="D2A1X3"/>
<dbReference type="HOGENOM" id="CLU_2064462_0_0_1"/>
<reference evidence="1 2" key="2">
    <citation type="journal article" date="2010" name="Nucleic Acids Res.">
        <title>BeetleBase in 2010: revisions to provide comprehensive genomic information for Tribolium castaneum.</title>
        <authorList>
            <person name="Kim H.S."/>
            <person name="Murphy T."/>
            <person name="Xia J."/>
            <person name="Caragea D."/>
            <person name="Park Y."/>
            <person name="Beeman R.W."/>
            <person name="Lorenzen M.D."/>
            <person name="Butcher S."/>
            <person name="Manak J.R."/>
            <person name="Brown S.J."/>
        </authorList>
    </citation>
    <scope>GENOME REANNOTATION</scope>
    <source>
        <strain evidence="1 2">Georgia GA2</strain>
    </source>
</reference>
<organism evidence="1 2">
    <name type="scientific">Tribolium castaneum</name>
    <name type="common">Red flour beetle</name>
    <dbReference type="NCBI Taxonomy" id="7070"/>
    <lineage>
        <taxon>Eukaryota</taxon>
        <taxon>Metazoa</taxon>
        <taxon>Ecdysozoa</taxon>
        <taxon>Arthropoda</taxon>
        <taxon>Hexapoda</taxon>
        <taxon>Insecta</taxon>
        <taxon>Pterygota</taxon>
        <taxon>Neoptera</taxon>
        <taxon>Endopterygota</taxon>
        <taxon>Coleoptera</taxon>
        <taxon>Polyphaga</taxon>
        <taxon>Cucujiformia</taxon>
        <taxon>Tenebrionidae</taxon>
        <taxon>Tenebrionidae incertae sedis</taxon>
        <taxon>Tribolium</taxon>
    </lineage>
</organism>